<sequence>MIIKGRPPATEGKPRGDSLLKLGRTDCPRRSRGGARFPSPPPPPGFRRLLEQAGSSRHRCRHGHEGGPHWRSVLGAGPLRRVSRWGRWDLWSFCATSPSWNLAESVSGTNACLPSLGFVASALGRDGGEDCSCAAPRVTERPRLRAPSPSPSGPPPPMVAL</sequence>
<feature type="compositionally biased region" description="Pro residues" evidence="1">
    <location>
        <begin position="148"/>
        <end position="161"/>
    </location>
</feature>
<reference evidence="2" key="1">
    <citation type="submission" date="2020-12" db="EMBL/GenBank/DDBJ databases">
        <authorList>
            <consortium name="Molecular Ecology Group"/>
        </authorList>
    </citation>
    <scope>NUCLEOTIDE SEQUENCE</scope>
    <source>
        <strain evidence="2">TBG_1078</strain>
    </source>
</reference>
<keyword evidence="3" id="KW-1185">Reference proteome</keyword>
<accession>A0A811YIF3</accession>
<evidence type="ECO:0000313" key="3">
    <source>
        <dbReference type="Proteomes" id="UP000645828"/>
    </source>
</evidence>
<protein>
    <submittedName>
        <fullName evidence="2">(raccoon dog) hypothetical protein</fullName>
    </submittedName>
</protein>
<proteinExistence type="predicted"/>
<name>A0A811YIF3_NYCPR</name>
<feature type="region of interest" description="Disordered" evidence="1">
    <location>
        <begin position="1"/>
        <end position="45"/>
    </location>
</feature>
<dbReference type="Proteomes" id="UP000645828">
    <property type="component" value="Unassembled WGS sequence"/>
</dbReference>
<organism evidence="2 3">
    <name type="scientific">Nyctereutes procyonoides</name>
    <name type="common">Raccoon dog</name>
    <name type="synonym">Canis procyonoides</name>
    <dbReference type="NCBI Taxonomy" id="34880"/>
    <lineage>
        <taxon>Eukaryota</taxon>
        <taxon>Metazoa</taxon>
        <taxon>Chordata</taxon>
        <taxon>Craniata</taxon>
        <taxon>Vertebrata</taxon>
        <taxon>Euteleostomi</taxon>
        <taxon>Mammalia</taxon>
        <taxon>Eutheria</taxon>
        <taxon>Laurasiatheria</taxon>
        <taxon>Carnivora</taxon>
        <taxon>Caniformia</taxon>
        <taxon>Canidae</taxon>
        <taxon>Nyctereutes</taxon>
    </lineage>
</organism>
<dbReference type="AlphaFoldDB" id="A0A811YIF3"/>
<gene>
    <name evidence="2" type="ORF">NYPRO_LOCUS8898</name>
</gene>
<comment type="caution">
    <text evidence="2">The sequence shown here is derived from an EMBL/GenBank/DDBJ whole genome shotgun (WGS) entry which is preliminary data.</text>
</comment>
<dbReference type="EMBL" id="CAJHUB010000676">
    <property type="protein sequence ID" value="CAD7676103.1"/>
    <property type="molecule type" value="Genomic_DNA"/>
</dbReference>
<evidence type="ECO:0000256" key="1">
    <source>
        <dbReference type="SAM" id="MobiDB-lite"/>
    </source>
</evidence>
<feature type="compositionally biased region" description="Basic and acidic residues" evidence="1">
    <location>
        <begin position="12"/>
        <end position="29"/>
    </location>
</feature>
<evidence type="ECO:0000313" key="2">
    <source>
        <dbReference type="EMBL" id="CAD7676103.1"/>
    </source>
</evidence>
<feature type="region of interest" description="Disordered" evidence="1">
    <location>
        <begin position="139"/>
        <end position="161"/>
    </location>
</feature>